<keyword evidence="3" id="KW-1185">Reference proteome</keyword>
<gene>
    <name evidence="2" type="ORF">Ocin01_08629</name>
</gene>
<name>A0A1D2MYH6_ORCCI</name>
<evidence type="ECO:0000313" key="3">
    <source>
        <dbReference type="Proteomes" id="UP000094527"/>
    </source>
</evidence>
<comment type="caution">
    <text evidence="2">The sequence shown here is derived from an EMBL/GenBank/DDBJ whole genome shotgun (WGS) entry which is preliminary data.</text>
</comment>
<proteinExistence type="predicted"/>
<evidence type="ECO:0000256" key="1">
    <source>
        <dbReference type="SAM" id="MobiDB-lite"/>
    </source>
</evidence>
<dbReference type="EMBL" id="LJIJ01000386">
    <property type="protein sequence ID" value="ODM98048.1"/>
    <property type="molecule type" value="Genomic_DNA"/>
</dbReference>
<organism evidence="2 3">
    <name type="scientific">Orchesella cincta</name>
    <name type="common">Springtail</name>
    <name type="synonym">Podura cincta</name>
    <dbReference type="NCBI Taxonomy" id="48709"/>
    <lineage>
        <taxon>Eukaryota</taxon>
        <taxon>Metazoa</taxon>
        <taxon>Ecdysozoa</taxon>
        <taxon>Arthropoda</taxon>
        <taxon>Hexapoda</taxon>
        <taxon>Collembola</taxon>
        <taxon>Entomobryomorpha</taxon>
        <taxon>Entomobryoidea</taxon>
        <taxon>Orchesellidae</taxon>
        <taxon>Orchesellinae</taxon>
        <taxon>Orchesella</taxon>
    </lineage>
</organism>
<dbReference type="Proteomes" id="UP000094527">
    <property type="component" value="Unassembled WGS sequence"/>
</dbReference>
<sequence length="558" mass="63038">MMFAILKTFLAVDQDQQQPFACYSVIFSYCEQSRTNPKIGMGSNQEVIEVVESRWNTNNMIGENDIKLELINTSGSLDAGDKSRLPFNPDAYEFVPTGTSDEEAKNEPSFVFNPTASEFVFSSSSSSQIDSGKLGGEENCTSPTYLDENGNNIWFGCNPKTEDVPLNPENEIPSGSSLVDGVEVYKPWNQNGFECQVAVFNPEASEFIPSYKDCISENDRGHHPIHRNNTLYIDTEQWPYSMAENDQQFLHSNYFEDQQGLVQPVYPETEQQHIYFEDPEHPMIHKTDQHLIYNTTYPNNDVHYNMDWCQNQQPSYFPDESNEINNWSMDNVNLDVWKGNSLNHCNAGTYHPFFHQTYSEYDTGFTKNEPNLTSTATEPSEGEYYYSDTVPNSQSQEPPPPFSHATATPENTPVTIAPLYALIGVQPYSQRSERHGKSAIRRMMPIPRQTVPVPIQYNLGNQSTGFRQPVASPVQPYGVVKPLRPVPVSQVRQGQHYQTRINKPPAFSAPVKVVIPNVPGDAETPNGFPSLIPCILPQNYPWASASTIDCVQSFQNWQ</sequence>
<accession>A0A1D2MYH6</accession>
<evidence type="ECO:0000313" key="2">
    <source>
        <dbReference type="EMBL" id="ODM98048.1"/>
    </source>
</evidence>
<protein>
    <submittedName>
        <fullName evidence="2">Uncharacterized protein</fullName>
    </submittedName>
</protein>
<feature type="region of interest" description="Disordered" evidence="1">
    <location>
        <begin position="388"/>
        <end position="410"/>
    </location>
</feature>
<dbReference type="AlphaFoldDB" id="A0A1D2MYH6"/>
<reference evidence="2 3" key="1">
    <citation type="journal article" date="2016" name="Genome Biol. Evol.">
        <title>Gene Family Evolution Reflects Adaptation to Soil Environmental Stressors in the Genome of the Collembolan Orchesella cincta.</title>
        <authorList>
            <person name="Faddeeva-Vakhrusheva A."/>
            <person name="Derks M.F."/>
            <person name="Anvar S.Y."/>
            <person name="Agamennone V."/>
            <person name="Suring W."/>
            <person name="Smit S."/>
            <person name="van Straalen N.M."/>
            <person name="Roelofs D."/>
        </authorList>
    </citation>
    <scope>NUCLEOTIDE SEQUENCE [LARGE SCALE GENOMIC DNA]</scope>
    <source>
        <tissue evidence="2">Mixed pool</tissue>
    </source>
</reference>